<organism evidence="1 2">
    <name type="scientific">Paraburkholderia phenazinium</name>
    <dbReference type="NCBI Taxonomy" id="60549"/>
    <lineage>
        <taxon>Bacteria</taxon>
        <taxon>Pseudomonadati</taxon>
        <taxon>Pseudomonadota</taxon>
        <taxon>Betaproteobacteria</taxon>
        <taxon>Burkholderiales</taxon>
        <taxon>Burkholderiaceae</taxon>
        <taxon>Paraburkholderia</taxon>
    </lineage>
</organism>
<dbReference type="AlphaFoldDB" id="A0A1N6L787"/>
<keyword evidence="2" id="KW-1185">Reference proteome</keyword>
<evidence type="ECO:0008006" key="3">
    <source>
        <dbReference type="Google" id="ProtNLM"/>
    </source>
</evidence>
<accession>A0A1N6L787</accession>
<sequence>MRFDPEKTREAKLRRDGALLQFLLDTKYDPNRPMGNVAQSQIGDVISAWLVGLHKEVSLVIHRSNEWLDRAIEEDEGFGVDKNLHRRTLHWARAIGEWLETGWNAEGCWDNARVFEEAAWRYEKRPWSANEIVKSGLGDYMAFAYLGGEHNGGFDAGIDTYERWVGETKPSLRKTLTPYEYGYLLCLHRERQQFDAAELFTAGRRMLQANLEETWLGGGQYIRAATWLKIVYCDHDPSLTPLQVVLSAYDNMPKVARPEFL</sequence>
<dbReference type="Proteomes" id="UP000185151">
    <property type="component" value="Unassembled WGS sequence"/>
</dbReference>
<reference evidence="1 2" key="1">
    <citation type="submission" date="2016-11" db="EMBL/GenBank/DDBJ databases">
        <authorList>
            <person name="Jaros S."/>
            <person name="Januszkiewicz K."/>
            <person name="Wedrychowicz H."/>
        </authorList>
    </citation>
    <scope>NUCLEOTIDE SEQUENCE [LARGE SCALE GENOMIC DNA]</scope>
    <source>
        <strain evidence="1 2">GAS95</strain>
    </source>
</reference>
<dbReference type="EMBL" id="FSRU01000002">
    <property type="protein sequence ID" value="SIO64662.1"/>
    <property type="molecule type" value="Genomic_DNA"/>
</dbReference>
<proteinExistence type="predicted"/>
<name>A0A1N6L787_9BURK</name>
<dbReference type="RefSeq" id="WP_074301261.1">
    <property type="nucleotide sequence ID" value="NZ_FSRU01000002.1"/>
</dbReference>
<dbReference type="OrthoDB" id="6717211at2"/>
<gene>
    <name evidence="1" type="ORF">SAMN05444165_6440</name>
</gene>
<protein>
    <recommendedName>
        <fullName evidence="3">Immunity protein 49 of polymorphic toxin system</fullName>
    </recommendedName>
</protein>
<evidence type="ECO:0000313" key="1">
    <source>
        <dbReference type="EMBL" id="SIO64662.1"/>
    </source>
</evidence>
<evidence type="ECO:0000313" key="2">
    <source>
        <dbReference type="Proteomes" id="UP000185151"/>
    </source>
</evidence>